<dbReference type="Pfam" id="PF11779">
    <property type="entry name" value="SPT_ssu-like"/>
    <property type="match status" value="1"/>
</dbReference>
<evidence type="ECO:0000256" key="4">
    <source>
        <dbReference type="ARBA" id="ARBA00022989"/>
    </source>
</evidence>
<protein>
    <submittedName>
        <fullName evidence="7">Uncharacterized protein</fullName>
    </submittedName>
</protein>
<keyword evidence="5 6" id="KW-0472">Membrane</keyword>
<evidence type="ECO:0000313" key="7">
    <source>
        <dbReference type="EMBL" id="KAK9823194.1"/>
    </source>
</evidence>
<evidence type="ECO:0000256" key="2">
    <source>
        <dbReference type="ARBA" id="ARBA00022692"/>
    </source>
</evidence>
<comment type="caution">
    <text evidence="7">The sequence shown here is derived from an EMBL/GenBank/DDBJ whole genome shotgun (WGS) entry which is preliminary data.</text>
</comment>
<evidence type="ECO:0000256" key="3">
    <source>
        <dbReference type="ARBA" id="ARBA00022824"/>
    </source>
</evidence>
<organism evidence="7 8">
    <name type="scientific">[Myrmecia] bisecta</name>
    <dbReference type="NCBI Taxonomy" id="41462"/>
    <lineage>
        <taxon>Eukaryota</taxon>
        <taxon>Viridiplantae</taxon>
        <taxon>Chlorophyta</taxon>
        <taxon>core chlorophytes</taxon>
        <taxon>Trebouxiophyceae</taxon>
        <taxon>Trebouxiales</taxon>
        <taxon>Trebouxiaceae</taxon>
        <taxon>Myrmecia</taxon>
    </lineage>
</organism>
<dbReference type="AlphaFoldDB" id="A0AAW1QNU3"/>
<comment type="subcellular location">
    <subcellularLocation>
        <location evidence="1">Endoplasmic reticulum membrane</location>
        <topology evidence="1">Multi-pass membrane protein</topology>
    </subcellularLocation>
</comment>
<keyword evidence="4 6" id="KW-1133">Transmembrane helix</keyword>
<dbReference type="GO" id="GO:0005789">
    <property type="term" value="C:endoplasmic reticulum membrane"/>
    <property type="evidence" value="ECO:0007669"/>
    <property type="project" value="UniProtKB-SubCell"/>
</dbReference>
<keyword evidence="3" id="KW-0256">Endoplasmic reticulum</keyword>
<dbReference type="EMBL" id="JALJOR010000002">
    <property type="protein sequence ID" value="KAK9823194.1"/>
    <property type="molecule type" value="Genomic_DNA"/>
</dbReference>
<dbReference type="Proteomes" id="UP001489004">
    <property type="component" value="Unassembled WGS sequence"/>
</dbReference>
<evidence type="ECO:0000313" key="8">
    <source>
        <dbReference type="Proteomes" id="UP001489004"/>
    </source>
</evidence>
<accession>A0AAW1QNU3</accession>
<dbReference type="InterPro" id="IPR024512">
    <property type="entry name" value="Ser_palmitoyltrfase_ssu-like"/>
</dbReference>
<proteinExistence type="predicted"/>
<evidence type="ECO:0000256" key="5">
    <source>
        <dbReference type="ARBA" id="ARBA00023136"/>
    </source>
</evidence>
<keyword evidence="2 6" id="KW-0812">Transmembrane</keyword>
<evidence type="ECO:0000256" key="1">
    <source>
        <dbReference type="ARBA" id="ARBA00004477"/>
    </source>
</evidence>
<gene>
    <name evidence="7" type="ORF">WJX72_001013</name>
</gene>
<evidence type="ECO:0000256" key="6">
    <source>
        <dbReference type="SAM" id="Phobius"/>
    </source>
</evidence>
<name>A0AAW1QNU3_9CHLO</name>
<sequence>MFSCRSHTDHYGPGYIYVFDPSDLVLQHASSFLQQGPYPGTLGGLMEPFVTNGMAAPLTPDRSRGVRTPPRSAARRLGRWLRLKWFQCNIVFGPYMFDWWERILQYLMFLLILALVVYGGARQAIVINNWCRGECFDWVDYRWQQLQDGLAGVAGWGYDLYHQRHQWNGSSFAHDEF</sequence>
<feature type="transmembrane region" description="Helical" evidence="6">
    <location>
        <begin position="103"/>
        <end position="121"/>
    </location>
</feature>
<keyword evidence="8" id="KW-1185">Reference proteome</keyword>
<reference evidence="7 8" key="1">
    <citation type="journal article" date="2024" name="Nat. Commun.">
        <title>Phylogenomics reveals the evolutionary origins of lichenization in chlorophyte algae.</title>
        <authorList>
            <person name="Puginier C."/>
            <person name="Libourel C."/>
            <person name="Otte J."/>
            <person name="Skaloud P."/>
            <person name="Haon M."/>
            <person name="Grisel S."/>
            <person name="Petersen M."/>
            <person name="Berrin J.G."/>
            <person name="Delaux P.M."/>
            <person name="Dal Grande F."/>
            <person name="Keller J."/>
        </authorList>
    </citation>
    <scope>NUCLEOTIDE SEQUENCE [LARGE SCALE GENOMIC DNA]</scope>
    <source>
        <strain evidence="7 8">SAG 2043</strain>
    </source>
</reference>